<evidence type="ECO:0000313" key="3">
    <source>
        <dbReference type="Proteomes" id="UP000525078"/>
    </source>
</evidence>
<dbReference type="Proteomes" id="UP000583929">
    <property type="component" value="Unassembled WGS sequence"/>
</dbReference>
<dbReference type="AlphaFoldDB" id="A0A7J6FWC4"/>
<name>A0A7J6FWC4_CANSA</name>
<evidence type="ECO:0000313" key="1">
    <source>
        <dbReference type="EMBL" id="KAF4359139.1"/>
    </source>
</evidence>
<dbReference type="EMBL" id="JAATIP010000218">
    <property type="protein sequence ID" value="KAF4359139.1"/>
    <property type="molecule type" value="Genomic_DNA"/>
</dbReference>
<proteinExistence type="predicted"/>
<dbReference type="EMBL" id="JAATIQ010000165">
    <property type="protein sequence ID" value="KAF4375041.1"/>
    <property type="molecule type" value="Genomic_DNA"/>
</dbReference>
<protein>
    <submittedName>
        <fullName evidence="2">Uncharacterized protein</fullName>
    </submittedName>
</protein>
<organism evidence="2 4">
    <name type="scientific">Cannabis sativa</name>
    <name type="common">Hemp</name>
    <name type="synonym">Marijuana</name>
    <dbReference type="NCBI Taxonomy" id="3483"/>
    <lineage>
        <taxon>Eukaryota</taxon>
        <taxon>Viridiplantae</taxon>
        <taxon>Streptophyta</taxon>
        <taxon>Embryophyta</taxon>
        <taxon>Tracheophyta</taxon>
        <taxon>Spermatophyta</taxon>
        <taxon>Magnoliopsida</taxon>
        <taxon>eudicotyledons</taxon>
        <taxon>Gunneridae</taxon>
        <taxon>Pentapetalae</taxon>
        <taxon>rosids</taxon>
        <taxon>fabids</taxon>
        <taxon>Rosales</taxon>
        <taxon>Cannabaceae</taxon>
        <taxon>Cannabis</taxon>
    </lineage>
</organism>
<gene>
    <name evidence="1" type="ORF">F8388_005248</name>
    <name evidence="2" type="ORF">G4B88_004792</name>
</gene>
<comment type="caution">
    <text evidence="2">The sequence shown here is derived from an EMBL/GenBank/DDBJ whole genome shotgun (WGS) entry which is preliminary data.</text>
</comment>
<evidence type="ECO:0000313" key="2">
    <source>
        <dbReference type="EMBL" id="KAF4375041.1"/>
    </source>
</evidence>
<dbReference type="Proteomes" id="UP000525078">
    <property type="component" value="Unassembled WGS sequence"/>
</dbReference>
<evidence type="ECO:0000313" key="4">
    <source>
        <dbReference type="Proteomes" id="UP000583929"/>
    </source>
</evidence>
<accession>A0A7J6FWC4</accession>
<reference evidence="3 4" key="1">
    <citation type="journal article" date="2020" name="bioRxiv">
        <title>Sequence and annotation of 42 cannabis genomes reveals extensive copy number variation in cannabinoid synthesis and pathogen resistance genes.</title>
        <authorList>
            <person name="Mckernan K.J."/>
            <person name="Helbert Y."/>
            <person name="Kane L.T."/>
            <person name="Ebling H."/>
            <person name="Zhang L."/>
            <person name="Liu B."/>
            <person name="Eaton Z."/>
            <person name="Mclaughlin S."/>
            <person name="Kingan S."/>
            <person name="Baybayan P."/>
            <person name="Concepcion G."/>
            <person name="Jordan M."/>
            <person name="Riva A."/>
            <person name="Barbazuk W."/>
            <person name="Harkins T."/>
        </authorList>
    </citation>
    <scope>NUCLEOTIDE SEQUENCE [LARGE SCALE GENOMIC DNA]</scope>
    <source>
        <strain evidence="3 4">cv. Jamaican Lion 4</strain>
        <strain evidence="2">Father</strain>
        <strain evidence="1">Mother</strain>
        <tissue evidence="2">Leaf</tissue>
    </source>
</reference>
<sequence length="100" mass="11124">MSKAVSNLTKHLENLTQRIRNVDDKLVEQNNFIDGKRVKMPETLKTVAPLSRGLLTFSGASSLVGLKDIADSLSGVYSEDGVDNRLEKSLRNSIRISYMK</sequence>
<keyword evidence="4" id="KW-1185">Reference proteome</keyword>